<dbReference type="PANTHER" id="PTHR14209:SF19">
    <property type="entry name" value="ISOAMYL ACETATE-HYDROLYZING ESTERASE 1 HOMOLOG"/>
    <property type="match status" value="1"/>
</dbReference>
<dbReference type="AlphaFoldDB" id="A0A812V4L7"/>
<evidence type="ECO:0000313" key="1">
    <source>
        <dbReference type="EMBL" id="CAE7617604.1"/>
    </source>
</evidence>
<organism evidence="1 2">
    <name type="scientific">Symbiodinium natans</name>
    <dbReference type="NCBI Taxonomy" id="878477"/>
    <lineage>
        <taxon>Eukaryota</taxon>
        <taxon>Sar</taxon>
        <taxon>Alveolata</taxon>
        <taxon>Dinophyceae</taxon>
        <taxon>Suessiales</taxon>
        <taxon>Symbiodiniaceae</taxon>
        <taxon>Symbiodinium</taxon>
    </lineage>
</organism>
<dbReference type="SUPFAM" id="SSF52266">
    <property type="entry name" value="SGNH hydrolase"/>
    <property type="match status" value="1"/>
</dbReference>
<dbReference type="PANTHER" id="PTHR14209">
    <property type="entry name" value="ISOAMYL ACETATE-HYDROLYZING ESTERASE 1"/>
    <property type="match status" value="1"/>
</dbReference>
<protein>
    <recommendedName>
        <fullName evidence="3">SGNH hydrolase-type esterase domain-containing protein</fullName>
    </recommendedName>
</protein>
<dbReference type="Proteomes" id="UP000604046">
    <property type="component" value="Unassembled WGS sequence"/>
</dbReference>
<sequence>MVEIIRRRVPSASILVITPPPVCQDKILAFQKEKFKDKASGRPERTNEMAGKYAAAAAQTAEELGLPALNLWRLMQDVNVWPDFLSDGLHLSPTGNQFVANALRDKIAEAFPDLVVVPCQYTGQFGASAAQEETLERVVCICWLQAA</sequence>
<proteinExistence type="predicted"/>
<dbReference type="EMBL" id="CAJNDS010002845">
    <property type="protein sequence ID" value="CAE7617604.1"/>
    <property type="molecule type" value="Genomic_DNA"/>
</dbReference>
<dbReference type="GO" id="GO:0016788">
    <property type="term" value="F:hydrolase activity, acting on ester bonds"/>
    <property type="evidence" value="ECO:0007669"/>
    <property type="project" value="InterPro"/>
</dbReference>
<dbReference type="InterPro" id="IPR045136">
    <property type="entry name" value="Iah1-like"/>
</dbReference>
<dbReference type="InterPro" id="IPR001087">
    <property type="entry name" value="GDSL"/>
</dbReference>
<dbReference type="Pfam" id="PF00657">
    <property type="entry name" value="Lipase_GDSL"/>
    <property type="match status" value="1"/>
</dbReference>
<dbReference type="InterPro" id="IPR036514">
    <property type="entry name" value="SGNH_hydro_sf"/>
</dbReference>
<dbReference type="Gene3D" id="3.40.50.1110">
    <property type="entry name" value="SGNH hydrolase"/>
    <property type="match status" value="1"/>
</dbReference>
<gene>
    <name evidence="1" type="ORF">SNAT2548_LOCUS35117</name>
</gene>
<name>A0A812V4L7_9DINO</name>
<dbReference type="OrthoDB" id="671439at2759"/>
<evidence type="ECO:0008006" key="3">
    <source>
        <dbReference type="Google" id="ProtNLM"/>
    </source>
</evidence>
<reference evidence="1" key="1">
    <citation type="submission" date="2021-02" db="EMBL/GenBank/DDBJ databases">
        <authorList>
            <person name="Dougan E. K."/>
            <person name="Rhodes N."/>
            <person name="Thang M."/>
            <person name="Chan C."/>
        </authorList>
    </citation>
    <scope>NUCLEOTIDE SEQUENCE</scope>
</reference>
<evidence type="ECO:0000313" key="2">
    <source>
        <dbReference type="Proteomes" id="UP000604046"/>
    </source>
</evidence>
<keyword evidence="2" id="KW-1185">Reference proteome</keyword>
<accession>A0A812V4L7</accession>
<comment type="caution">
    <text evidence="1">The sequence shown here is derived from an EMBL/GenBank/DDBJ whole genome shotgun (WGS) entry which is preliminary data.</text>
</comment>